<reference evidence="1" key="1">
    <citation type="submission" date="2022-07" db="EMBL/GenBank/DDBJ databases">
        <title>Phylogenomic reconstructions and comparative analyses of Kickxellomycotina fungi.</title>
        <authorList>
            <person name="Reynolds N.K."/>
            <person name="Stajich J.E."/>
            <person name="Barry K."/>
            <person name="Grigoriev I.V."/>
            <person name="Crous P."/>
            <person name="Smith M.E."/>
        </authorList>
    </citation>
    <scope>NUCLEOTIDE SEQUENCE</scope>
    <source>
        <strain evidence="1">CBS 102833</strain>
    </source>
</reference>
<comment type="caution">
    <text evidence="1">The sequence shown here is derived from an EMBL/GenBank/DDBJ whole genome shotgun (WGS) entry which is preliminary data.</text>
</comment>
<keyword evidence="2" id="KW-1185">Reference proteome</keyword>
<accession>A0ACC1LPH2</accession>
<evidence type="ECO:0000313" key="1">
    <source>
        <dbReference type="EMBL" id="KAJ2812947.1"/>
    </source>
</evidence>
<organism evidence="1 2">
    <name type="scientific">Coemansia furcata</name>
    <dbReference type="NCBI Taxonomy" id="417177"/>
    <lineage>
        <taxon>Eukaryota</taxon>
        <taxon>Fungi</taxon>
        <taxon>Fungi incertae sedis</taxon>
        <taxon>Zoopagomycota</taxon>
        <taxon>Kickxellomycotina</taxon>
        <taxon>Kickxellomycetes</taxon>
        <taxon>Kickxellales</taxon>
        <taxon>Kickxellaceae</taxon>
        <taxon>Coemansia</taxon>
    </lineage>
</organism>
<dbReference type="Proteomes" id="UP001140096">
    <property type="component" value="Unassembled WGS sequence"/>
</dbReference>
<evidence type="ECO:0000313" key="2">
    <source>
        <dbReference type="Proteomes" id="UP001140096"/>
    </source>
</evidence>
<sequence length="1292" mass="140883">MAEHYTFDTNAQGPPELIDVLAMEKSATTAMDAIMQSESLVRAISGDSDDFKAGLTLLLPTNEAFRKAGPIPENLELVMRRHFIPQFTFKPIVEGLLKSVVLVYGPEMAQVLSTLKPRGIVVVRNQGSTTDTPSNNGSQQIQTKSESHDNVTKLLSDLSVSAATGTKHVIAKGKDVVGATHTPRSASAAPSLLASITGRSTYLGQRPNTRGRSRWQLGNRAYFSLRLRQFSTQTPAARWGSYSNSASREGNARESTTATDPYDYTVQRRLASLKETAGLEAENVEAQNAYYREMLKSSMRGTRAPMVVARIEEGHWAADLTTLQLYLSALMQSKSSPERAAMRLVDMLKNQPRLVKQLVGTSGTDGYEKVLQMLAKSNGLSGAAEDGYGVGGWQRETPTKPSEKRDDMQSDLYYDESTEDYARQQQQQQRDSLNNGTADQPVHVVLQEKSSSAVWTGVKWIVSTLLYAFCILTLVNIVLESTGMMKATNVSTEFKPEPMTTPVRFTDVQGCEEAKGELEELVQFLKNPQDFTEVGGKLPKGVLLTGPPGTGKTLLARAVAGEAGVPFFFMSGSEFDEVYVGVGASVTGDTPVLVRDDAGTRLVPIGDFIDRSYPDEQEGYTIPVSGLQTLGYDGDAKLDRCAWKQVRQVYRHKVDEIYRVKYLGDTVSMTGDHSVFIRDGPGVKVVQARELRVGDFLVDLPYSRTASAGFEATEQAHISPQLMQLLGVYSARGVVDEEAMRYALGRSEQEQDLESLVAELVSGFASTAMSAPVSSSSLNQFFAAQCESPAGARQLPELLWTAPVSLFRAYLDGYLCRDGIELAADATVMVSSTEHQLLRQITWLASMHGIRATLTGPVPSKTSGTSDDSQPQFWKLEIGNGGGDSNDGTPQHKNAAIESIECVPYSGFVYDFCGCDNEAFFGGNNPVLLHNSKMRSLFSAARAKAPSIVFIDEIDAIGSKRNPRDQTYMKQTLNQLLVNLDGFEQTEGVIFMAATNFPEVLDPALTRPGRFDRIVQVPLPDVRGRAAILKVHSKKIQLDGDVDLNIVARGTPGFSGAELQNLLNIAAIEATKQRAKRVSNKHLDFAKDRILMGSERKSAVITPEAKLATAYHEGGHTLAAMYTPGAMPLHKVTIMPRGHALGVTMQLPEADKVSTNKVEYQAMLDVSMGGRAAEELVYGLDGVTSGCSSDLRKATQVATAMVSQFGMNDSVGLVSYTEEEIGRLSAEGRGAIEAEIRQLNRAANERVMTLLSSHREELERLALALVEYETLDKNEIERAVKGLPIERDPVSA</sequence>
<name>A0ACC1LPH2_9FUNG</name>
<proteinExistence type="predicted"/>
<protein>
    <submittedName>
        <fullName evidence="1">Uncharacterized protein</fullName>
    </submittedName>
</protein>
<gene>
    <name evidence="1" type="ORF">H4S07_001033</name>
</gene>
<dbReference type="EMBL" id="JANBUP010000129">
    <property type="protein sequence ID" value="KAJ2812947.1"/>
    <property type="molecule type" value="Genomic_DNA"/>
</dbReference>